<feature type="domain" description="UvrD-like helicase ATP-binding" evidence="16">
    <location>
        <begin position="25"/>
        <end position="368"/>
    </location>
</feature>
<comment type="caution">
    <text evidence="18">The sequence shown here is derived from an EMBL/GenBank/DDBJ whole genome shotgun (WGS) entry which is preliminary data.</text>
</comment>
<keyword evidence="1" id="KW-0540">Nuclease</keyword>
<evidence type="ECO:0000256" key="2">
    <source>
        <dbReference type="ARBA" id="ARBA00022741"/>
    </source>
</evidence>
<evidence type="ECO:0000256" key="15">
    <source>
        <dbReference type="SAM" id="MobiDB-lite"/>
    </source>
</evidence>
<comment type="catalytic activity">
    <reaction evidence="13">
        <text>ATP + H2O = ADP + phosphate + H(+)</text>
        <dbReference type="Rhea" id="RHEA:13065"/>
        <dbReference type="ChEBI" id="CHEBI:15377"/>
        <dbReference type="ChEBI" id="CHEBI:15378"/>
        <dbReference type="ChEBI" id="CHEBI:30616"/>
        <dbReference type="ChEBI" id="CHEBI:43474"/>
        <dbReference type="ChEBI" id="CHEBI:456216"/>
        <dbReference type="EC" id="5.6.2.4"/>
    </reaction>
</comment>
<dbReference type="PANTHER" id="PTHR11070:SF55">
    <property type="entry name" value="DNA 3'-5' HELICASE"/>
    <property type="match status" value="1"/>
</dbReference>
<dbReference type="Gene3D" id="3.90.320.10">
    <property type="match status" value="1"/>
</dbReference>
<name>A0A364V4I5_9CORY</name>
<keyword evidence="10" id="KW-0413">Isomerase</keyword>
<dbReference type="InterPro" id="IPR000212">
    <property type="entry name" value="DNA_helicase_UvrD/REP"/>
</dbReference>
<organism evidence="18 19">
    <name type="scientific">Corynebacterium heidelbergense</name>
    <dbReference type="NCBI Taxonomy" id="2055947"/>
    <lineage>
        <taxon>Bacteria</taxon>
        <taxon>Bacillati</taxon>
        <taxon>Actinomycetota</taxon>
        <taxon>Actinomycetes</taxon>
        <taxon>Mycobacteriales</taxon>
        <taxon>Corynebacteriaceae</taxon>
        <taxon>Corynebacterium</taxon>
    </lineage>
</organism>
<evidence type="ECO:0000256" key="11">
    <source>
        <dbReference type="ARBA" id="ARBA00034617"/>
    </source>
</evidence>
<evidence type="ECO:0000256" key="14">
    <source>
        <dbReference type="PROSITE-ProRule" id="PRU00560"/>
    </source>
</evidence>
<dbReference type="Pfam" id="PF00580">
    <property type="entry name" value="UvrD-helicase"/>
    <property type="match status" value="1"/>
</dbReference>
<keyword evidence="2 14" id="KW-0547">Nucleotide-binding</keyword>
<proteinExistence type="predicted"/>
<dbReference type="PROSITE" id="PS51198">
    <property type="entry name" value="UVRD_HELICASE_ATP_BIND"/>
    <property type="match status" value="1"/>
</dbReference>
<protein>
    <recommendedName>
        <fullName evidence="12">DNA 3'-5' helicase</fullName>
        <ecNumber evidence="12">5.6.2.4</ecNumber>
    </recommendedName>
</protein>
<evidence type="ECO:0000256" key="4">
    <source>
        <dbReference type="ARBA" id="ARBA00022801"/>
    </source>
</evidence>
<dbReference type="GO" id="GO:0005829">
    <property type="term" value="C:cytosol"/>
    <property type="evidence" value="ECO:0007669"/>
    <property type="project" value="TreeGrafter"/>
</dbReference>
<dbReference type="InterPro" id="IPR038726">
    <property type="entry name" value="PDDEXK_AddAB-type"/>
</dbReference>
<dbReference type="Gene3D" id="1.10.486.10">
    <property type="entry name" value="PCRA, domain 4"/>
    <property type="match status" value="1"/>
</dbReference>
<dbReference type="EC" id="5.6.2.4" evidence="12"/>
<dbReference type="GO" id="GO:0033202">
    <property type="term" value="C:DNA helicase complex"/>
    <property type="evidence" value="ECO:0007669"/>
    <property type="project" value="TreeGrafter"/>
</dbReference>
<keyword evidence="7 14" id="KW-0067">ATP-binding</keyword>
<evidence type="ECO:0000259" key="16">
    <source>
        <dbReference type="PROSITE" id="PS51198"/>
    </source>
</evidence>
<comment type="catalytic activity">
    <reaction evidence="11">
        <text>Couples ATP hydrolysis with the unwinding of duplex DNA by translocating in the 3'-5' direction.</text>
        <dbReference type="EC" id="5.6.2.4"/>
    </reaction>
</comment>
<evidence type="ECO:0000256" key="13">
    <source>
        <dbReference type="ARBA" id="ARBA00048988"/>
    </source>
</evidence>
<dbReference type="GO" id="GO:0000725">
    <property type="term" value="P:recombinational repair"/>
    <property type="evidence" value="ECO:0007669"/>
    <property type="project" value="TreeGrafter"/>
</dbReference>
<evidence type="ECO:0000256" key="10">
    <source>
        <dbReference type="ARBA" id="ARBA00023235"/>
    </source>
</evidence>
<feature type="compositionally biased region" description="Basic and acidic residues" evidence="15">
    <location>
        <begin position="899"/>
        <end position="911"/>
    </location>
</feature>
<dbReference type="CDD" id="cd17932">
    <property type="entry name" value="DEXQc_UvrD"/>
    <property type="match status" value="1"/>
</dbReference>
<dbReference type="Proteomes" id="UP000251577">
    <property type="component" value="Unassembled WGS sequence"/>
</dbReference>
<evidence type="ECO:0000256" key="6">
    <source>
        <dbReference type="ARBA" id="ARBA00022839"/>
    </source>
</evidence>
<feature type="region of interest" description="Disordered" evidence="15">
    <location>
        <begin position="1"/>
        <end position="29"/>
    </location>
</feature>
<gene>
    <name evidence="18" type="ORF">DLJ54_07760</name>
</gene>
<evidence type="ECO:0000256" key="5">
    <source>
        <dbReference type="ARBA" id="ARBA00022806"/>
    </source>
</evidence>
<dbReference type="Gene3D" id="3.40.50.300">
    <property type="entry name" value="P-loop containing nucleotide triphosphate hydrolases"/>
    <property type="match status" value="4"/>
</dbReference>
<dbReference type="SUPFAM" id="SSF52540">
    <property type="entry name" value="P-loop containing nucleoside triphosphate hydrolases"/>
    <property type="match status" value="1"/>
</dbReference>
<accession>A0A364V4I5</accession>
<evidence type="ECO:0000256" key="3">
    <source>
        <dbReference type="ARBA" id="ARBA00022763"/>
    </source>
</evidence>
<keyword evidence="19" id="KW-1185">Reference proteome</keyword>
<evidence type="ECO:0000256" key="12">
    <source>
        <dbReference type="ARBA" id="ARBA00034808"/>
    </source>
</evidence>
<keyword evidence="8" id="KW-0238">DNA-binding</keyword>
<dbReference type="InterPro" id="IPR027417">
    <property type="entry name" value="P-loop_NTPase"/>
</dbReference>
<dbReference type="InterPro" id="IPR011604">
    <property type="entry name" value="PDDEXK-like_dom_sf"/>
</dbReference>
<dbReference type="GO" id="GO:0004527">
    <property type="term" value="F:exonuclease activity"/>
    <property type="evidence" value="ECO:0007669"/>
    <property type="project" value="UniProtKB-KW"/>
</dbReference>
<keyword evidence="6" id="KW-0269">Exonuclease</keyword>
<keyword evidence="5 14" id="KW-0347">Helicase</keyword>
<keyword evidence="4 14" id="KW-0378">Hydrolase</keyword>
<dbReference type="InterPro" id="IPR014016">
    <property type="entry name" value="UvrD-like_ATP-bd"/>
</dbReference>
<evidence type="ECO:0000256" key="7">
    <source>
        <dbReference type="ARBA" id="ARBA00022840"/>
    </source>
</evidence>
<dbReference type="PANTHER" id="PTHR11070">
    <property type="entry name" value="UVRD / RECB / PCRA DNA HELICASE FAMILY MEMBER"/>
    <property type="match status" value="1"/>
</dbReference>
<dbReference type="Pfam" id="PF12705">
    <property type="entry name" value="PDDEXK_1"/>
    <property type="match status" value="1"/>
</dbReference>
<feature type="binding site" evidence="14">
    <location>
        <begin position="46"/>
        <end position="53"/>
    </location>
    <ligand>
        <name>ATP</name>
        <dbReference type="ChEBI" id="CHEBI:30616"/>
    </ligand>
</feature>
<feature type="region of interest" description="Disordered" evidence="15">
    <location>
        <begin position="899"/>
        <end position="921"/>
    </location>
</feature>
<dbReference type="EMBL" id="QHCV01000079">
    <property type="protein sequence ID" value="RAV31555.1"/>
    <property type="molecule type" value="Genomic_DNA"/>
</dbReference>
<evidence type="ECO:0000259" key="17">
    <source>
        <dbReference type="PROSITE" id="PS51217"/>
    </source>
</evidence>
<evidence type="ECO:0000256" key="1">
    <source>
        <dbReference type="ARBA" id="ARBA00022722"/>
    </source>
</evidence>
<evidence type="ECO:0000256" key="9">
    <source>
        <dbReference type="ARBA" id="ARBA00023204"/>
    </source>
</evidence>
<dbReference type="Pfam" id="PF13361">
    <property type="entry name" value="UvrD_C"/>
    <property type="match status" value="2"/>
</dbReference>
<dbReference type="GO" id="GO:0003677">
    <property type="term" value="F:DNA binding"/>
    <property type="evidence" value="ECO:0007669"/>
    <property type="project" value="UniProtKB-KW"/>
</dbReference>
<keyword evidence="3" id="KW-0227">DNA damage</keyword>
<feature type="domain" description="UvrD-like helicase C-terminal" evidence="17">
    <location>
        <begin position="376"/>
        <end position="704"/>
    </location>
</feature>
<dbReference type="GO" id="GO:0043138">
    <property type="term" value="F:3'-5' DNA helicase activity"/>
    <property type="evidence" value="ECO:0007669"/>
    <property type="project" value="UniProtKB-EC"/>
</dbReference>
<evidence type="ECO:0000313" key="18">
    <source>
        <dbReference type="EMBL" id="RAV31555.1"/>
    </source>
</evidence>
<dbReference type="InterPro" id="IPR014017">
    <property type="entry name" value="DNA_helicase_UvrD-like_C"/>
</dbReference>
<evidence type="ECO:0000256" key="8">
    <source>
        <dbReference type="ARBA" id="ARBA00023125"/>
    </source>
</evidence>
<dbReference type="AlphaFoldDB" id="A0A364V4I5"/>
<keyword evidence="9" id="KW-0234">DNA repair</keyword>
<reference evidence="18 19" key="1">
    <citation type="journal article" date="2018" name="Syst. Appl. Microbiol.">
        <title>Corynebacterium heidelbergense sp. nov., isolated from the preen glands of Egyptian geese (Alopochen aegyptiacus).</title>
        <authorList>
            <person name="Braun M.S."/>
            <person name="Wang E."/>
            <person name="Zimmermann S."/>
            <person name="Wink M."/>
        </authorList>
    </citation>
    <scope>NUCLEOTIDE SEQUENCE [LARGE SCALE GENOMIC DNA]</scope>
    <source>
        <strain evidence="18 19">647</strain>
    </source>
</reference>
<evidence type="ECO:0000313" key="19">
    <source>
        <dbReference type="Proteomes" id="UP000251577"/>
    </source>
</evidence>
<dbReference type="PROSITE" id="PS51217">
    <property type="entry name" value="UVRD_HELICASE_CTER"/>
    <property type="match status" value="1"/>
</dbReference>
<dbReference type="GO" id="GO:0005524">
    <property type="term" value="F:ATP binding"/>
    <property type="evidence" value="ECO:0007669"/>
    <property type="project" value="UniProtKB-UniRule"/>
</dbReference>
<dbReference type="RefSeq" id="WP_113631169.1">
    <property type="nucleotide sequence ID" value="NZ_QHCV01000079.1"/>
</dbReference>
<sequence>MHPEHISGPGVTPERLSKLVGQKHPPTPEQAAVISAPPTGNYLVVAGAGAGKTETMAARVVWLVANGYVNPENVLGLTFTRKAATELRQRIRSRLQALANSEFMQDLPAEDPRRSALQNIAPAVSTYDSYAGTIVREYGLLIPVEPATRIITEAERWILLRDVALEWQGRVRGYAQVPELIKAVKQLSDEMDNHLIDPAEVAEETQSAIDELLAVAGTAADGVTPELNQDNEKFLTAQRTRLELLPVVAAYRARLDELQLMTFGQQMTKAAQLVVAHPQVGEAQRRRFHVVMLDEYQDTGHAQRVFLRSLYGQGSTPAPMVTAVGDPMQSIYGFRGATASNLENFRTDFPVGDELARKLELTTSFRNPAGVLDLANEVSAWSMEVAGMRVGERPVSPLTAGPNAQEAQINVGFFDEREQELDWLADELARHWEEHLRAEGGTFSAAVLVRRNMDAPPIYAKLRERGVPAEMTAGPGLLDQPEVADVYATLRVLVDPTDDVAMLRLLTSPRWNIGAADLAVLSERTAQIQHRGSQEAAEPQELPAHLADIGSPLAETLAELIPNPAEGTVGLAEAAADFSDAVDQGMSPAAAQRIAALAAELGYLRRHSLGKALPDLVADIERMMGMRVEVLTRWHADAESALGTSHLDRFAEVVRGFAEVGGTDPAALVDYLRAAHDQEAGLEPGEVSKRENTVQILTVHKAKGLEWDIVAVPHCDRSAYDDATCPKSARTWASAPALVPSALRGDADGPHAFPVLDTAEVGTHTDHKKAVMDFVSRVRAYGAKESDRVFYVAITRTQRVLLASGSAFSPQGGQGAKDPAVALTLLRNALSPDVVFSDPGTPPLAHPGQPVVHWSALRAKVTSKHLKAVEDGQLTREDELMFPSAAHLDLSADYAARRDAEADQGDLDPRSLPHWPQEPLTQRDPDFAEAVALVTRADPKQAPASSSELAQQWCAETKLLLEEHAAELREKVVVPLGARLTATEAVSLRRDEEEFARRRRRPVPLRPQPMAKRGTAFHNWVEQHYHTTSLMDYDELPGASDASLQDPQLAELKRQFLVSEWANRQPESVEGAYSVTIGRHVFEGRIDAVFHDATDPARGWLVLDWKTGSKPGPAEMPAAIMQLAVYRLAWARVLSAELGVHVPEHNVRAAFHYVKANETFEPDTLPDAEELERLIDG</sequence>